<comment type="caution">
    <text evidence="1">The sequence shown here is derived from an EMBL/GenBank/DDBJ whole genome shotgun (WGS) entry which is preliminary data.</text>
</comment>
<evidence type="ECO:0000313" key="1">
    <source>
        <dbReference type="EMBL" id="CAG9562250.1"/>
    </source>
</evidence>
<accession>A0A8J2QG29</accession>
<organism evidence="1 2">
    <name type="scientific">Danaus chrysippus</name>
    <name type="common">African queen</name>
    <dbReference type="NCBI Taxonomy" id="151541"/>
    <lineage>
        <taxon>Eukaryota</taxon>
        <taxon>Metazoa</taxon>
        <taxon>Ecdysozoa</taxon>
        <taxon>Arthropoda</taxon>
        <taxon>Hexapoda</taxon>
        <taxon>Insecta</taxon>
        <taxon>Pterygota</taxon>
        <taxon>Neoptera</taxon>
        <taxon>Endopterygota</taxon>
        <taxon>Lepidoptera</taxon>
        <taxon>Glossata</taxon>
        <taxon>Ditrysia</taxon>
        <taxon>Papilionoidea</taxon>
        <taxon>Nymphalidae</taxon>
        <taxon>Danainae</taxon>
        <taxon>Danaini</taxon>
        <taxon>Danaina</taxon>
        <taxon>Danaus</taxon>
        <taxon>Anosia</taxon>
    </lineage>
</organism>
<sequence length="121" mass="13713">MNVWLWGGSAFEFCRHVATLWRRIAVFARSWSQNKQILVNTEVLLTETWAPPQNALAHSLPAALKSRVAGSLLRILTRALTITLEFRGWCASERYLSIHPQSTCAVIITLSRNKHLHTPAH</sequence>
<reference evidence="1" key="1">
    <citation type="submission" date="2021-09" db="EMBL/GenBank/DDBJ databases">
        <authorList>
            <person name="Martin H S."/>
        </authorList>
    </citation>
    <scope>NUCLEOTIDE SEQUENCE</scope>
</reference>
<evidence type="ECO:0000313" key="2">
    <source>
        <dbReference type="Proteomes" id="UP000789524"/>
    </source>
</evidence>
<protein>
    <submittedName>
        <fullName evidence="1">(African queen) hypothetical protein</fullName>
    </submittedName>
</protein>
<name>A0A8J2QG29_9NEOP</name>
<gene>
    <name evidence="1" type="ORF">DCHRY22_LOCUS3616</name>
</gene>
<dbReference type="EMBL" id="CAKASE010000048">
    <property type="protein sequence ID" value="CAG9562250.1"/>
    <property type="molecule type" value="Genomic_DNA"/>
</dbReference>
<dbReference type="Proteomes" id="UP000789524">
    <property type="component" value="Unassembled WGS sequence"/>
</dbReference>
<keyword evidence="2" id="KW-1185">Reference proteome</keyword>
<dbReference type="AlphaFoldDB" id="A0A8J2QG29"/>
<proteinExistence type="predicted"/>